<proteinExistence type="predicted"/>
<sequence>MWYIDKLLLVSEKVLQVARFVHSLGRVICKNTIEVKCDPQLF</sequence>
<evidence type="ECO:0000313" key="1">
    <source>
        <dbReference type="EMBL" id="SCU91644.1"/>
    </source>
</evidence>
<reference evidence="1" key="1">
    <citation type="submission" date="2016-09" db="EMBL/GenBank/DDBJ databases">
        <authorList>
            <person name="Capua I."/>
            <person name="De Benedictis P."/>
            <person name="Joannis T."/>
            <person name="Lombin L.H."/>
            <person name="Cattoli G."/>
        </authorList>
    </citation>
    <scope>NUCLEOTIDE SEQUENCE</scope>
    <source>
        <strain evidence="1">B9</strain>
    </source>
</reference>
<gene>
    <name evidence="1" type="ORF">CNECB9_5080018</name>
</gene>
<protein>
    <submittedName>
        <fullName evidence="1">Uncharacterized protein</fullName>
    </submittedName>
</protein>
<dbReference type="AlphaFoldDB" id="A0A1K0JID5"/>
<name>A0A1K0JID5_CUPNE</name>
<accession>A0A1K0JID5</accession>
<organism evidence="1">
    <name type="scientific">Cupriavidus necator</name>
    <name type="common">Alcaligenes eutrophus</name>
    <name type="synonym">Ralstonia eutropha</name>
    <dbReference type="NCBI Taxonomy" id="106590"/>
    <lineage>
        <taxon>Bacteria</taxon>
        <taxon>Pseudomonadati</taxon>
        <taxon>Pseudomonadota</taxon>
        <taxon>Betaproteobacteria</taxon>
        <taxon>Burkholderiales</taxon>
        <taxon>Burkholderiaceae</taxon>
        <taxon>Cupriavidus</taxon>
    </lineage>
</organism>
<dbReference type="EMBL" id="FMSH01000455">
    <property type="protein sequence ID" value="SCU91644.1"/>
    <property type="molecule type" value="Genomic_DNA"/>
</dbReference>